<evidence type="ECO:0000313" key="1">
    <source>
        <dbReference type="EMBL" id="KAL0911705.1"/>
    </source>
</evidence>
<accession>A0ABD0UGT3</accession>
<organism evidence="1 2">
    <name type="scientific">Dendrobium thyrsiflorum</name>
    <name type="common">Pinecone-like raceme dendrobium</name>
    <name type="synonym">Orchid</name>
    <dbReference type="NCBI Taxonomy" id="117978"/>
    <lineage>
        <taxon>Eukaryota</taxon>
        <taxon>Viridiplantae</taxon>
        <taxon>Streptophyta</taxon>
        <taxon>Embryophyta</taxon>
        <taxon>Tracheophyta</taxon>
        <taxon>Spermatophyta</taxon>
        <taxon>Magnoliopsida</taxon>
        <taxon>Liliopsida</taxon>
        <taxon>Asparagales</taxon>
        <taxon>Orchidaceae</taxon>
        <taxon>Epidendroideae</taxon>
        <taxon>Malaxideae</taxon>
        <taxon>Dendrobiinae</taxon>
        <taxon>Dendrobium</taxon>
    </lineage>
</organism>
<dbReference type="AlphaFoldDB" id="A0ABD0UGT3"/>
<gene>
    <name evidence="1" type="ORF">M5K25_019864</name>
</gene>
<dbReference type="Proteomes" id="UP001552299">
    <property type="component" value="Unassembled WGS sequence"/>
</dbReference>
<sequence length="289" mass="32176">MGSNHDRNLMVSFGGKTTQLEGLGHNCLPVVPFDKITGIRIYHSSSAICLYMRLCCVDCMLLAITRRWTTMRITSAHMRDATSATKILCILQATVHVVGRLPLLVSVTTSIYKWIECGGLRSSGGCRYRERETTVEAGLRLWKRRIGIVKVSSSASGLVGSVDCSRGRDWKIQQAGSLAQVFDCRHKVRSAGVKAQLLCSLRFYCSSCAFTVDIEKSERKIAKQRDMQYLHDFGGRLSHAEVNKCLFGRPWALVSEVKRMSTIVSLGNGASFGIERGYLSANFTVELWH</sequence>
<keyword evidence="2" id="KW-1185">Reference proteome</keyword>
<dbReference type="EMBL" id="JANQDX010000015">
    <property type="protein sequence ID" value="KAL0911705.1"/>
    <property type="molecule type" value="Genomic_DNA"/>
</dbReference>
<protein>
    <submittedName>
        <fullName evidence="1">Uncharacterized protein</fullName>
    </submittedName>
</protein>
<comment type="caution">
    <text evidence="1">The sequence shown here is derived from an EMBL/GenBank/DDBJ whole genome shotgun (WGS) entry which is preliminary data.</text>
</comment>
<name>A0ABD0UGT3_DENTH</name>
<reference evidence="1 2" key="1">
    <citation type="journal article" date="2024" name="Plant Biotechnol. J.">
        <title>Dendrobium thyrsiflorum genome and its molecular insights into genes involved in important horticultural traits.</title>
        <authorList>
            <person name="Chen B."/>
            <person name="Wang J.Y."/>
            <person name="Zheng P.J."/>
            <person name="Li K.L."/>
            <person name="Liang Y.M."/>
            <person name="Chen X.F."/>
            <person name="Zhang C."/>
            <person name="Zhao X."/>
            <person name="He X."/>
            <person name="Zhang G.Q."/>
            <person name="Liu Z.J."/>
            <person name="Xu Q."/>
        </authorList>
    </citation>
    <scope>NUCLEOTIDE SEQUENCE [LARGE SCALE GENOMIC DNA]</scope>
    <source>
        <strain evidence="1">GZMU011</strain>
    </source>
</reference>
<proteinExistence type="predicted"/>
<evidence type="ECO:0000313" key="2">
    <source>
        <dbReference type="Proteomes" id="UP001552299"/>
    </source>
</evidence>